<dbReference type="InterPro" id="IPR025519">
    <property type="entry name" value="DUF4407"/>
</dbReference>
<evidence type="ECO:0000256" key="1">
    <source>
        <dbReference type="SAM" id="Coils"/>
    </source>
</evidence>
<dbReference type="Pfam" id="PF14362">
    <property type="entry name" value="DUF4407"/>
    <property type="match status" value="1"/>
</dbReference>
<feature type="compositionally biased region" description="Basic and acidic residues" evidence="2">
    <location>
        <begin position="121"/>
        <end position="142"/>
    </location>
</feature>
<evidence type="ECO:0000256" key="2">
    <source>
        <dbReference type="SAM" id="MobiDB-lite"/>
    </source>
</evidence>
<keyword evidence="1" id="KW-0175">Coiled coil</keyword>
<dbReference type="AlphaFoldDB" id="A0A450ZF15"/>
<gene>
    <name evidence="4" type="ORF">BECKTC1821D_GA0114238_11713</name>
</gene>
<feature type="transmembrane region" description="Helical" evidence="3">
    <location>
        <begin position="71"/>
        <end position="90"/>
    </location>
</feature>
<evidence type="ECO:0000313" key="4">
    <source>
        <dbReference type="EMBL" id="VFK52360.1"/>
    </source>
</evidence>
<protein>
    <submittedName>
        <fullName evidence="4">Uncharacterized protein</fullName>
    </submittedName>
</protein>
<feature type="coiled-coil region" evidence="1">
    <location>
        <begin position="165"/>
        <end position="206"/>
    </location>
</feature>
<proteinExistence type="predicted"/>
<organism evidence="4">
    <name type="scientific">Candidatus Kentrum sp. TC</name>
    <dbReference type="NCBI Taxonomy" id="2126339"/>
    <lineage>
        <taxon>Bacteria</taxon>
        <taxon>Pseudomonadati</taxon>
        <taxon>Pseudomonadota</taxon>
        <taxon>Gammaproteobacteria</taxon>
        <taxon>Candidatus Kentrum</taxon>
    </lineage>
</organism>
<sequence>MFLFVEPVTNNVKFPLIEQVIGNFDVIATIPSFFAFPLWLFFILHANRALMSSIIPGGNIWNLLRKTWPRIILSALVSFAVAHPLMLFLFSEDIEENYKSQRFEKIKAEKDGSTIPSRNPDLQHEKSTEQRKSEENQPKEGEQTQNGDTLSDDTGFVLGSKKYELKLLENQLREILGSRKMYKEENKRIEENISELKKELDKEKCDLECQIHGKFVHKEKEKGCGECSADNTQEGEI</sequence>
<name>A0A450ZF15_9GAMM</name>
<keyword evidence="3" id="KW-1133">Transmembrane helix</keyword>
<feature type="region of interest" description="Disordered" evidence="2">
    <location>
        <begin position="109"/>
        <end position="153"/>
    </location>
</feature>
<accession>A0A450ZF15</accession>
<dbReference type="EMBL" id="CAADFS010000171">
    <property type="protein sequence ID" value="VFK52360.1"/>
    <property type="molecule type" value="Genomic_DNA"/>
</dbReference>
<evidence type="ECO:0000256" key="3">
    <source>
        <dbReference type="SAM" id="Phobius"/>
    </source>
</evidence>
<keyword evidence="3" id="KW-0472">Membrane</keyword>
<keyword evidence="3" id="KW-0812">Transmembrane</keyword>
<reference evidence="4" key="1">
    <citation type="submission" date="2019-02" db="EMBL/GenBank/DDBJ databases">
        <authorList>
            <person name="Gruber-Vodicka R. H."/>
            <person name="Seah K. B. B."/>
        </authorList>
    </citation>
    <scope>NUCLEOTIDE SEQUENCE</scope>
    <source>
        <strain evidence="4">BECK_BZ123</strain>
    </source>
</reference>
<feature type="transmembrane region" description="Helical" evidence="3">
    <location>
        <begin position="20"/>
        <end position="44"/>
    </location>
</feature>